<dbReference type="PANTHER" id="PTHR46425:SF1">
    <property type="entry name" value="TRANSCRIPTION TERMINATION FACTOR RHO"/>
    <property type="match status" value="1"/>
</dbReference>
<sequence length="437" mass="49552">MNIELLKGKYLDELKTIAKSYGIANISKYKKDELIAEILKADNGFESEDSRKTVVSDPIENENDTKTNTKSVCGLIDITADGYGFLRSNGYDSGEEDTYVSPTQIRRFRLRKGDKILGLTRDRKETEKFSPLIYINEINDIKISDLKARKDFDDLIPIYPNEKYILENKKDEVSTRIIDLLVPIGKGQRALIVAPPKAGKTSLLRSILKGIEVNYPKSKIFVLLVDERPEEVTEMQRFTNAEVIASTFDELPQNHIRLAEFVLERAKRLVELGEDVVILVDSITRLSRAYNVNTPSSGKTLTGGLDPFALHKPKRFFGSARNVENGGSLTIIATTLVDTGSKMDDMIYEEFKGTGNMEIHLSRKLSELRIFPAIDIYKSGTRKDNLLLTEEEMQTANLIRRKLSNTNTNEIMENLVKNIKKTKDNKDFVKVILKNNF</sequence>
<evidence type="ECO:0000256" key="11">
    <source>
        <dbReference type="PROSITE-ProRule" id="PRU01203"/>
    </source>
</evidence>
<dbReference type="HAMAP" id="MF_01884">
    <property type="entry name" value="Rho"/>
    <property type="match status" value="1"/>
</dbReference>
<dbReference type="PANTHER" id="PTHR46425">
    <property type="entry name" value="TRANSCRIPTION TERMINATION FACTOR RHO"/>
    <property type="match status" value="1"/>
</dbReference>
<name>A0ABS1CAX2_9FIRM</name>
<dbReference type="Proteomes" id="UP000823123">
    <property type="component" value="Unassembled WGS sequence"/>
</dbReference>
<comment type="function">
    <text evidence="9">Facilitates transcription termination by a mechanism that involves Rho binding to the nascent RNA, activation of Rho's RNA-dependent ATPase activity, and release of the mRNA from the DNA template.</text>
</comment>
<dbReference type="InterPro" id="IPR041703">
    <property type="entry name" value="Rho_factor_ATP-bd"/>
</dbReference>
<dbReference type="InterPro" id="IPR027417">
    <property type="entry name" value="P-loop_NTPase"/>
</dbReference>
<dbReference type="Gene3D" id="1.10.720.10">
    <property type="match status" value="1"/>
</dbReference>
<keyword evidence="8 9" id="KW-0804">Transcription</keyword>
<dbReference type="InterPro" id="IPR004665">
    <property type="entry name" value="Term_rho"/>
</dbReference>
<dbReference type="SUPFAM" id="SSF68912">
    <property type="entry name" value="Rho N-terminal domain-like"/>
    <property type="match status" value="1"/>
</dbReference>
<dbReference type="SUPFAM" id="SSF50249">
    <property type="entry name" value="Nucleic acid-binding proteins"/>
    <property type="match status" value="1"/>
</dbReference>
<evidence type="ECO:0000313" key="13">
    <source>
        <dbReference type="EMBL" id="MBK1469258.1"/>
    </source>
</evidence>
<protein>
    <recommendedName>
        <fullName evidence="9 10">Transcription termination factor Rho</fullName>
        <ecNumber evidence="9 10">3.6.4.-</ecNumber>
    </recommendedName>
    <alternativeName>
        <fullName evidence="9">ATP-dependent helicase Rho</fullName>
    </alternativeName>
</protein>
<accession>A0ABS1CAX2</accession>
<keyword evidence="3 9" id="KW-0378">Hydrolase</keyword>
<proteinExistence type="inferred from homology"/>
<evidence type="ECO:0000256" key="10">
    <source>
        <dbReference type="NCBIfam" id="TIGR00767"/>
    </source>
</evidence>
<dbReference type="Gene3D" id="2.40.50.140">
    <property type="entry name" value="Nucleic acid-binding proteins"/>
    <property type="match status" value="1"/>
</dbReference>
<feature type="binding site" evidence="9">
    <location>
        <position position="228"/>
    </location>
    <ligand>
        <name>ATP</name>
        <dbReference type="ChEBI" id="CHEBI:30616"/>
    </ligand>
</feature>
<dbReference type="SMART" id="SM00382">
    <property type="entry name" value="AAA"/>
    <property type="match status" value="1"/>
</dbReference>
<dbReference type="SMART" id="SM00357">
    <property type="entry name" value="CSP"/>
    <property type="match status" value="1"/>
</dbReference>
<evidence type="ECO:0000256" key="3">
    <source>
        <dbReference type="ARBA" id="ARBA00022801"/>
    </source>
</evidence>
<evidence type="ECO:0000256" key="6">
    <source>
        <dbReference type="ARBA" id="ARBA00022884"/>
    </source>
</evidence>
<dbReference type="CDD" id="cd01128">
    <property type="entry name" value="rho_factor_C"/>
    <property type="match status" value="1"/>
</dbReference>
<reference evidence="13 14" key="1">
    <citation type="submission" date="2020-09" db="EMBL/GenBank/DDBJ databases">
        <title>Parvimonas S3374 sp. nov.</title>
        <authorList>
            <person name="Buhl M."/>
        </authorList>
    </citation>
    <scope>NUCLEOTIDE SEQUENCE [LARGE SCALE GENOMIC DNA]</scope>
    <source>
        <strain evidence="13 14">S3374</strain>
    </source>
</reference>
<dbReference type="InterPro" id="IPR011113">
    <property type="entry name" value="Rho_RNA-bd"/>
</dbReference>
<dbReference type="InterPro" id="IPR011129">
    <property type="entry name" value="CSD"/>
</dbReference>
<dbReference type="InterPro" id="IPR003593">
    <property type="entry name" value="AAA+_ATPase"/>
</dbReference>
<organism evidence="13 14">
    <name type="scientific">Parvimonas parva</name>
    <dbReference type="NCBI Taxonomy" id="2769485"/>
    <lineage>
        <taxon>Bacteria</taxon>
        <taxon>Bacillati</taxon>
        <taxon>Bacillota</taxon>
        <taxon>Tissierellia</taxon>
        <taxon>Tissierellales</taxon>
        <taxon>Peptoniphilaceae</taxon>
        <taxon>Parvimonas</taxon>
    </lineage>
</organism>
<dbReference type="NCBIfam" id="NF006886">
    <property type="entry name" value="PRK09376.1"/>
    <property type="match status" value="1"/>
</dbReference>
<dbReference type="InterPro" id="IPR036269">
    <property type="entry name" value="Rho_N_sf"/>
</dbReference>
<keyword evidence="2 9" id="KW-0547">Nucleotide-binding</keyword>
<evidence type="ECO:0000256" key="7">
    <source>
        <dbReference type="ARBA" id="ARBA00023015"/>
    </source>
</evidence>
<evidence type="ECO:0000256" key="9">
    <source>
        <dbReference type="HAMAP-Rule" id="MF_01884"/>
    </source>
</evidence>
<gene>
    <name evidence="9 13" type="primary">rho</name>
    <name evidence="13" type="ORF">IBJ83_08180</name>
</gene>
<comment type="caution">
    <text evidence="13">The sequence shown here is derived from an EMBL/GenBank/DDBJ whole genome shotgun (WGS) entry which is preliminary data.</text>
</comment>
<dbReference type="PROSITE" id="PS51856">
    <property type="entry name" value="RHO_RNA_BD"/>
    <property type="match status" value="1"/>
</dbReference>
<keyword evidence="1 9" id="KW-0806">Transcription termination</keyword>
<dbReference type="Pfam" id="PF00006">
    <property type="entry name" value="ATP-synt_ab"/>
    <property type="match status" value="1"/>
</dbReference>
<dbReference type="EMBL" id="JACVDA010000037">
    <property type="protein sequence ID" value="MBK1469258.1"/>
    <property type="molecule type" value="Genomic_DNA"/>
</dbReference>
<comment type="subunit">
    <text evidence="9">Homohexamer. The homohexamer assembles into an open ring structure.</text>
</comment>
<dbReference type="Pfam" id="PF07497">
    <property type="entry name" value="Rho_RNA_bind"/>
    <property type="match status" value="1"/>
</dbReference>
<comment type="similarity">
    <text evidence="9 11">Belongs to the Rho family.</text>
</comment>
<keyword evidence="5 9" id="KW-0067">ATP-binding</keyword>
<keyword evidence="14" id="KW-1185">Reference proteome</keyword>
<evidence type="ECO:0000256" key="2">
    <source>
        <dbReference type="ARBA" id="ARBA00022741"/>
    </source>
</evidence>
<dbReference type="Gene3D" id="3.40.50.300">
    <property type="entry name" value="P-loop containing nucleotide triphosphate hydrolases"/>
    <property type="match status" value="1"/>
</dbReference>
<dbReference type="InterPro" id="IPR000194">
    <property type="entry name" value="ATPase_F1/V1/A1_a/bsu_nucl-bd"/>
</dbReference>
<dbReference type="Pfam" id="PF07498">
    <property type="entry name" value="Rho_N"/>
    <property type="match status" value="1"/>
</dbReference>
<evidence type="ECO:0000259" key="12">
    <source>
        <dbReference type="PROSITE" id="PS51856"/>
    </source>
</evidence>
<evidence type="ECO:0000256" key="1">
    <source>
        <dbReference type="ARBA" id="ARBA00022472"/>
    </source>
</evidence>
<dbReference type="EC" id="3.6.4.-" evidence="9 10"/>
<dbReference type="SMART" id="SM00959">
    <property type="entry name" value="Rho_N"/>
    <property type="match status" value="1"/>
</dbReference>
<evidence type="ECO:0000313" key="14">
    <source>
        <dbReference type="Proteomes" id="UP000823123"/>
    </source>
</evidence>
<evidence type="ECO:0000256" key="4">
    <source>
        <dbReference type="ARBA" id="ARBA00022806"/>
    </source>
</evidence>
<keyword evidence="6 9" id="KW-0694">RNA-binding</keyword>
<evidence type="ECO:0000256" key="8">
    <source>
        <dbReference type="ARBA" id="ARBA00023163"/>
    </source>
</evidence>
<comment type="caution">
    <text evidence="9">Lacks conserved residue(s) required for the propagation of feature annotation.</text>
</comment>
<dbReference type="InterPro" id="IPR012340">
    <property type="entry name" value="NA-bd_OB-fold"/>
</dbReference>
<dbReference type="NCBIfam" id="TIGR00767">
    <property type="entry name" value="rho"/>
    <property type="match status" value="1"/>
</dbReference>
<dbReference type="RefSeq" id="WP_068474963.1">
    <property type="nucleotide sequence ID" value="NZ_JACVDA010000037.1"/>
</dbReference>
<evidence type="ECO:0000256" key="5">
    <source>
        <dbReference type="ARBA" id="ARBA00022840"/>
    </source>
</evidence>
<feature type="binding site" evidence="9">
    <location>
        <begin position="185"/>
        <end position="190"/>
    </location>
    <ligand>
        <name>ATP</name>
        <dbReference type="ChEBI" id="CHEBI:30616"/>
    </ligand>
</feature>
<feature type="binding site" evidence="9">
    <location>
        <begin position="197"/>
        <end position="202"/>
    </location>
    <ligand>
        <name>ATP</name>
        <dbReference type="ChEBI" id="CHEBI:30616"/>
    </ligand>
</feature>
<dbReference type="InterPro" id="IPR011112">
    <property type="entry name" value="Rho-like_N"/>
</dbReference>
<keyword evidence="7 9" id="KW-0805">Transcription regulation</keyword>
<feature type="domain" description="Rho RNA-BD" evidence="12">
    <location>
        <begin position="69"/>
        <end position="142"/>
    </location>
</feature>
<dbReference type="SUPFAM" id="SSF52540">
    <property type="entry name" value="P-loop containing nucleoside triphosphate hydrolases"/>
    <property type="match status" value="1"/>
</dbReference>
<keyword evidence="4 9" id="KW-0347">Helicase</keyword>